<evidence type="ECO:0000313" key="1">
    <source>
        <dbReference type="EMBL" id="KAI7741211.1"/>
    </source>
</evidence>
<dbReference type="AlphaFoldDB" id="A0AAD5CFY8"/>
<comment type="caution">
    <text evidence="1">The sequence shown here is derived from an EMBL/GenBank/DDBJ whole genome shotgun (WGS) entry which is preliminary data.</text>
</comment>
<feature type="non-terminal residue" evidence="1">
    <location>
        <position position="1"/>
    </location>
</feature>
<feature type="non-terminal residue" evidence="1">
    <location>
        <position position="68"/>
    </location>
</feature>
<organism evidence="1 2">
    <name type="scientific">Ambrosia artemisiifolia</name>
    <name type="common">Common ragweed</name>
    <dbReference type="NCBI Taxonomy" id="4212"/>
    <lineage>
        <taxon>Eukaryota</taxon>
        <taxon>Viridiplantae</taxon>
        <taxon>Streptophyta</taxon>
        <taxon>Embryophyta</taxon>
        <taxon>Tracheophyta</taxon>
        <taxon>Spermatophyta</taxon>
        <taxon>Magnoliopsida</taxon>
        <taxon>eudicotyledons</taxon>
        <taxon>Gunneridae</taxon>
        <taxon>Pentapetalae</taxon>
        <taxon>asterids</taxon>
        <taxon>campanulids</taxon>
        <taxon>Asterales</taxon>
        <taxon>Asteraceae</taxon>
        <taxon>Asteroideae</taxon>
        <taxon>Heliantheae alliance</taxon>
        <taxon>Heliantheae</taxon>
        <taxon>Ambrosia</taxon>
    </lineage>
</organism>
<sequence>TTTTTTTSIHEKLDEKELLPCLGHISTNKSKSASNDMKACYNGKTWVHIFSGKAVTLLPIETHMNSDK</sequence>
<accession>A0AAD5CFY8</accession>
<proteinExistence type="predicted"/>
<protein>
    <submittedName>
        <fullName evidence="1">Uncharacterized protein</fullName>
    </submittedName>
</protein>
<keyword evidence="2" id="KW-1185">Reference proteome</keyword>
<name>A0AAD5CFY8_AMBAR</name>
<evidence type="ECO:0000313" key="2">
    <source>
        <dbReference type="Proteomes" id="UP001206925"/>
    </source>
</evidence>
<reference evidence="1" key="1">
    <citation type="submission" date="2022-06" db="EMBL/GenBank/DDBJ databases">
        <title>Uncovering the hologenomic basis of an extraordinary plant invasion.</title>
        <authorList>
            <person name="Bieker V.C."/>
            <person name="Martin M.D."/>
            <person name="Gilbert T."/>
            <person name="Hodgins K."/>
            <person name="Battlay P."/>
            <person name="Petersen B."/>
            <person name="Wilson J."/>
        </authorList>
    </citation>
    <scope>NUCLEOTIDE SEQUENCE</scope>
    <source>
        <strain evidence="1">AA19_3_7</strain>
        <tissue evidence="1">Leaf</tissue>
    </source>
</reference>
<dbReference type="Proteomes" id="UP001206925">
    <property type="component" value="Unassembled WGS sequence"/>
</dbReference>
<dbReference type="EMBL" id="JAMZMK010008241">
    <property type="protein sequence ID" value="KAI7741211.1"/>
    <property type="molecule type" value="Genomic_DNA"/>
</dbReference>
<gene>
    <name evidence="1" type="ORF">M8C21_031392</name>
</gene>